<dbReference type="Gene3D" id="3.40.190.10">
    <property type="entry name" value="Periplasmic binding protein-like II"/>
    <property type="match status" value="1"/>
</dbReference>
<dbReference type="CDD" id="cd07012">
    <property type="entry name" value="PBP2_Bug_TTT"/>
    <property type="match status" value="1"/>
</dbReference>
<dbReference type="PANTHER" id="PTHR42928:SF5">
    <property type="entry name" value="BLR1237 PROTEIN"/>
    <property type="match status" value="1"/>
</dbReference>
<evidence type="ECO:0000256" key="1">
    <source>
        <dbReference type="ARBA" id="ARBA00006987"/>
    </source>
</evidence>
<protein>
    <recommendedName>
        <fullName evidence="4">Tripartite tricarboxylate transporter substrate binding protein</fullName>
    </recommendedName>
</protein>
<organism evidence="2 3">
    <name type="scientific">Candidimonas nitroreducens</name>
    <dbReference type="NCBI Taxonomy" id="683354"/>
    <lineage>
        <taxon>Bacteria</taxon>
        <taxon>Pseudomonadati</taxon>
        <taxon>Pseudomonadota</taxon>
        <taxon>Betaproteobacteria</taxon>
        <taxon>Burkholderiales</taxon>
        <taxon>Alcaligenaceae</taxon>
        <taxon>Candidimonas</taxon>
    </lineage>
</organism>
<dbReference type="InterPro" id="IPR005064">
    <property type="entry name" value="BUG"/>
</dbReference>
<proteinExistence type="inferred from homology"/>
<comment type="caution">
    <text evidence="2">The sequence shown here is derived from an EMBL/GenBank/DDBJ whole genome shotgun (WGS) entry which is preliminary data.</text>
</comment>
<dbReference type="PIRSF" id="PIRSF017082">
    <property type="entry name" value="YflP"/>
    <property type="match status" value="1"/>
</dbReference>
<dbReference type="Proteomes" id="UP000214603">
    <property type="component" value="Unassembled WGS sequence"/>
</dbReference>
<accession>A0A225MP85</accession>
<keyword evidence="3" id="KW-1185">Reference proteome</keyword>
<dbReference type="InterPro" id="IPR042100">
    <property type="entry name" value="Bug_dom1"/>
</dbReference>
<evidence type="ECO:0000313" key="2">
    <source>
        <dbReference type="EMBL" id="OWT61800.1"/>
    </source>
</evidence>
<dbReference type="Gene3D" id="3.40.190.150">
    <property type="entry name" value="Bordetella uptake gene, domain 1"/>
    <property type="match status" value="1"/>
</dbReference>
<sequence>MAMLFAAIALVATSPARSNSSYPNKPIRILIPFEPGGPTDLFVRAIAPIMTQELKQNIIIENKPGAGGSIAAAYVARSPGDGYTLLAGGSPTVLTPHFIPGVPFDAKRDFTAVAPLCITPYYLVVNQKLPVNSVHDLIEMAKKSPGSVTYASSGVGNGPHVAGARFGVLTDTKLTHVPYKGTAPATNDLLAGRVTFMFLSMTTVRGYIQSGLLKVLAVATPQRDPEFPDVPTLAEVGLPNFYPKVWYGLLAPSGMPEEAKKKINLAVAHALREPAVVKQYAKYGANPFVSGVQKFQSFYDDDIKQWHDFFESHPDLLKK</sequence>
<dbReference type="SUPFAM" id="SSF53850">
    <property type="entry name" value="Periplasmic binding protein-like II"/>
    <property type="match status" value="1"/>
</dbReference>
<dbReference type="PANTHER" id="PTHR42928">
    <property type="entry name" value="TRICARBOXYLATE-BINDING PROTEIN"/>
    <property type="match status" value="1"/>
</dbReference>
<evidence type="ECO:0000313" key="3">
    <source>
        <dbReference type="Proteomes" id="UP000214603"/>
    </source>
</evidence>
<gene>
    <name evidence="2" type="ORF">CEY11_08145</name>
</gene>
<evidence type="ECO:0008006" key="4">
    <source>
        <dbReference type="Google" id="ProtNLM"/>
    </source>
</evidence>
<dbReference type="AlphaFoldDB" id="A0A225MP85"/>
<reference evidence="3" key="1">
    <citation type="submission" date="2017-06" db="EMBL/GenBank/DDBJ databases">
        <title>Herbaspirillum phytohormonus sp. nov., isolated from the root nodule of Robinia pseudoacacia in lead-zinc mine.</title>
        <authorList>
            <person name="Fan M."/>
            <person name="Lin Y."/>
        </authorList>
    </citation>
    <scope>NUCLEOTIDE SEQUENCE [LARGE SCALE GENOMIC DNA]</scope>
    <source>
        <strain evidence="3">SC-089</strain>
    </source>
</reference>
<dbReference type="EMBL" id="NJIH01000004">
    <property type="protein sequence ID" value="OWT61800.1"/>
    <property type="molecule type" value="Genomic_DNA"/>
</dbReference>
<dbReference type="Pfam" id="PF03401">
    <property type="entry name" value="TctC"/>
    <property type="match status" value="1"/>
</dbReference>
<name>A0A225MP85_9BURK</name>
<comment type="similarity">
    <text evidence="1">Belongs to the UPF0065 (bug) family.</text>
</comment>